<name>A0A1V9X7R6_9ACAR</name>
<comment type="caution">
    <text evidence="1">The sequence shown here is derived from an EMBL/GenBank/DDBJ whole genome shotgun (WGS) entry which is preliminary data.</text>
</comment>
<gene>
    <name evidence="1" type="ORF">BIW11_04392</name>
</gene>
<keyword evidence="2" id="KW-1185">Reference proteome</keyword>
<protein>
    <submittedName>
        <fullName evidence="1">Uncharacterized protein</fullName>
    </submittedName>
</protein>
<dbReference type="OrthoDB" id="6418774at2759"/>
<dbReference type="AlphaFoldDB" id="A0A1V9X7R6"/>
<proteinExistence type="predicted"/>
<sequence length="62" mass="6868">MPSLSVVSPLDVLRETQTNRLLADRINANQAFLSRIGKRANDGTPSLGFFQVLEELSQPEEP</sequence>
<evidence type="ECO:0000313" key="1">
    <source>
        <dbReference type="EMBL" id="OQR69322.1"/>
    </source>
</evidence>
<accession>A0A1V9X7R6</accession>
<dbReference type="EMBL" id="MNPL01021471">
    <property type="protein sequence ID" value="OQR69322.1"/>
    <property type="molecule type" value="Genomic_DNA"/>
</dbReference>
<dbReference type="Proteomes" id="UP000192247">
    <property type="component" value="Unassembled WGS sequence"/>
</dbReference>
<reference evidence="1 2" key="1">
    <citation type="journal article" date="2017" name="Gigascience">
        <title>Draft genome of the honey bee ectoparasitic mite, Tropilaelaps mercedesae, is shaped by the parasitic life history.</title>
        <authorList>
            <person name="Dong X."/>
            <person name="Armstrong S.D."/>
            <person name="Xia D."/>
            <person name="Makepeace B.L."/>
            <person name="Darby A.C."/>
            <person name="Kadowaki T."/>
        </authorList>
    </citation>
    <scope>NUCLEOTIDE SEQUENCE [LARGE SCALE GENOMIC DNA]</scope>
    <source>
        <strain evidence="1">Wuxi-XJTLU</strain>
    </source>
</reference>
<organism evidence="1 2">
    <name type="scientific">Tropilaelaps mercedesae</name>
    <dbReference type="NCBI Taxonomy" id="418985"/>
    <lineage>
        <taxon>Eukaryota</taxon>
        <taxon>Metazoa</taxon>
        <taxon>Ecdysozoa</taxon>
        <taxon>Arthropoda</taxon>
        <taxon>Chelicerata</taxon>
        <taxon>Arachnida</taxon>
        <taxon>Acari</taxon>
        <taxon>Parasitiformes</taxon>
        <taxon>Mesostigmata</taxon>
        <taxon>Gamasina</taxon>
        <taxon>Dermanyssoidea</taxon>
        <taxon>Laelapidae</taxon>
        <taxon>Tropilaelaps</taxon>
    </lineage>
</organism>
<dbReference type="InParanoid" id="A0A1V9X7R6"/>
<evidence type="ECO:0000313" key="2">
    <source>
        <dbReference type="Proteomes" id="UP000192247"/>
    </source>
</evidence>